<proteinExistence type="predicted"/>
<dbReference type="GO" id="GO:0007155">
    <property type="term" value="P:cell adhesion"/>
    <property type="evidence" value="ECO:0007669"/>
    <property type="project" value="InterPro"/>
</dbReference>
<sequence>VAQKMDEYLTNVRGENGVFKLRQRLTDDQNATIDETIKRNQRLLNMKRQTMVKQFTAMELAISKLKSQQTSFLSQLAQLSGAQQA</sequence>
<reference evidence="1 2" key="1">
    <citation type="submission" date="2019-03" db="EMBL/GenBank/DDBJ databases">
        <title>Lake Tanganyika Metagenome-Assembled Genomes (MAGs).</title>
        <authorList>
            <person name="Tran P."/>
        </authorList>
    </citation>
    <scope>NUCLEOTIDE SEQUENCE [LARGE SCALE GENOMIC DNA]</scope>
    <source>
        <strain evidence="1">K_DeepCast_65m_m2_236</strain>
    </source>
</reference>
<evidence type="ECO:0000313" key="2">
    <source>
        <dbReference type="Proteomes" id="UP000703893"/>
    </source>
</evidence>
<dbReference type="EMBL" id="VGJX01000160">
    <property type="protein sequence ID" value="MBM3274241.1"/>
    <property type="molecule type" value="Genomic_DNA"/>
</dbReference>
<protein>
    <recommendedName>
        <fullName evidence="3">Flagellar hook-associated protein 2 C-terminal domain-containing protein</fullName>
    </recommendedName>
</protein>
<organism evidence="1 2">
    <name type="scientific">Candidatus Tanganyikabacteria bacterium</name>
    <dbReference type="NCBI Taxonomy" id="2961651"/>
    <lineage>
        <taxon>Bacteria</taxon>
        <taxon>Bacillati</taxon>
        <taxon>Candidatus Sericytochromatia</taxon>
        <taxon>Candidatus Tanganyikabacteria</taxon>
    </lineage>
</organism>
<evidence type="ECO:0008006" key="3">
    <source>
        <dbReference type="Google" id="ProtNLM"/>
    </source>
</evidence>
<dbReference type="AlphaFoldDB" id="A0A937X1F4"/>
<dbReference type="Proteomes" id="UP000703893">
    <property type="component" value="Unassembled WGS sequence"/>
</dbReference>
<dbReference type="GO" id="GO:0009288">
    <property type="term" value="C:bacterial-type flagellum"/>
    <property type="evidence" value="ECO:0007669"/>
    <property type="project" value="InterPro"/>
</dbReference>
<feature type="non-terminal residue" evidence="1">
    <location>
        <position position="1"/>
    </location>
</feature>
<gene>
    <name evidence="1" type="ORF">FJZ00_03750</name>
</gene>
<name>A0A937X1F4_9BACT</name>
<evidence type="ECO:0000313" key="1">
    <source>
        <dbReference type="EMBL" id="MBM3274241.1"/>
    </source>
</evidence>
<comment type="caution">
    <text evidence="1">The sequence shown here is derived from an EMBL/GenBank/DDBJ whole genome shotgun (WGS) entry which is preliminary data.</text>
</comment>
<accession>A0A937X1F4</accession>